<dbReference type="SUPFAM" id="SSF53697">
    <property type="entry name" value="SIS domain"/>
    <property type="match status" value="1"/>
</dbReference>
<protein>
    <submittedName>
        <fullName evidence="6">MurR/RpiR family transcriptional regulator</fullName>
    </submittedName>
</protein>
<dbReference type="CDD" id="cd05013">
    <property type="entry name" value="SIS_RpiR"/>
    <property type="match status" value="1"/>
</dbReference>
<evidence type="ECO:0000259" key="5">
    <source>
        <dbReference type="PROSITE" id="PS51464"/>
    </source>
</evidence>
<dbReference type="Gene3D" id="1.10.10.10">
    <property type="entry name" value="Winged helix-like DNA-binding domain superfamily/Winged helix DNA-binding domain"/>
    <property type="match status" value="1"/>
</dbReference>
<evidence type="ECO:0000313" key="6">
    <source>
        <dbReference type="EMBL" id="MCU6761780.1"/>
    </source>
</evidence>
<dbReference type="InterPro" id="IPR047640">
    <property type="entry name" value="RpiR-like"/>
</dbReference>
<evidence type="ECO:0000256" key="1">
    <source>
        <dbReference type="ARBA" id="ARBA00023015"/>
    </source>
</evidence>
<dbReference type="InterPro" id="IPR035472">
    <property type="entry name" value="RpiR-like_SIS"/>
</dbReference>
<feature type="domain" description="SIS" evidence="5">
    <location>
        <begin position="123"/>
        <end position="258"/>
    </location>
</feature>
<keyword evidence="3" id="KW-0804">Transcription</keyword>
<dbReference type="InterPro" id="IPR000281">
    <property type="entry name" value="HTH_RpiR"/>
</dbReference>
<dbReference type="SUPFAM" id="SSF46689">
    <property type="entry name" value="Homeodomain-like"/>
    <property type="match status" value="1"/>
</dbReference>
<feature type="domain" description="HTH rpiR-type" evidence="4">
    <location>
        <begin position="7"/>
        <end position="83"/>
    </location>
</feature>
<dbReference type="InterPro" id="IPR001347">
    <property type="entry name" value="SIS_dom"/>
</dbReference>
<evidence type="ECO:0000256" key="2">
    <source>
        <dbReference type="ARBA" id="ARBA00023125"/>
    </source>
</evidence>
<gene>
    <name evidence="6" type="ORF">OCV88_05425</name>
</gene>
<evidence type="ECO:0000259" key="4">
    <source>
        <dbReference type="PROSITE" id="PS51071"/>
    </source>
</evidence>
<keyword evidence="1" id="KW-0805">Transcription regulation</keyword>
<keyword evidence="2" id="KW-0238">DNA-binding</keyword>
<dbReference type="PANTHER" id="PTHR30514:SF1">
    <property type="entry name" value="HTH-TYPE TRANSCRIPTIONAL REGULATOR HEXR-RELATED"/>
    <property type="match status" value="1"/>
</dbReference>
<dbReference type="PROSITE" id="PS51464">
    <property type="entry name" value="SIS"/>
    <property type="match status" value="1"/>
</dbReference>
<dbReference type="Pfam" id="PF01380">
    <property type="entry name" value="SIS"/>
    <property type="match status" value="1"/>
</dbReference>
<name>A0ABT2THV8_9FIRM</name>
<dbReference type="InterPro" id="IPR009057">
    <property type="entry name" value="Homeodomain-like_sf"/>
</dbReference>
<comment type="caution">
    <text evidence="6">The sequence shown here is derived from an EMBL/GenBank/DDBJ whole genome shotgun (WGS) entry which is preliminary data.</text>
</comment>
<dbReference type="InterPro" id="IPR036388">
    <property type="entry name" value="WH-like_DNA-bd_sf"/>
</dbReference>
<evidence type="ECO:0000256" key="3">
    <source>
        <dbReference type="ARBA" id="ARBA00023163"/>
    </source>
</evidence>
<organism evidence="6 7">
    <name type="scientific">Brotonthovivens ammoniilytica</name>
    <dbReference type="NCBI Taxonomy" id="2981725"/>
    <lineage>
        <taxon>Bacteria</taxon>
        <taxon>Bacillati</taxon>
        <taxon>Bacillota</taxon>
        <taxon>Clostridia</taxon>
        <taxon>Lachnospirales</taxon>
        <taxon>Lachnospiraceae</taxon>
        <taxon>Brotonthovivens</taxon>
    </lineage>
</organism>
<dbReference type="EMBL" id="JAOQJQ010000002">
    <property type="protein sequence ID" value="MCU6761780.1"/>
    <property type="molecule type" value="Genomic_DNA"/>
</dbReference>
<evidence type="ECO:0000313" key="7">
    <source>
        <dbReference type="Proteomes" id="UP001652442"/>
    </source>
</evidence>
<accession>A0ABT2THV8</accession>
<dbReference type="PANTHER" id="PTHR30514">
    <property type="entry name" value="GLUCOKINASE"/>
    <property type="match status" value="1"/>
</dbReference>
<dbReference type="InterPro" id="IPR046348">
    <property type="entry name" value="SIS_dom_sf"/>
</dbReference>
<dbReference type="Proteomes" id="UP001652442">
    <property type="component" value="Unassembled WGS sequence"/>
</dbReference>
<proteinExistence type="predicted"/>
<reference evidence="6 7" key="1">
    <citation type="journal article" date="2021" name="ISME Commun">
        <title>Automated analysis of genomic sequences facilitates high-throughput and comprehensive description of bacteria.</title>
        <authorList>
            <person name="Hitch T.C.A."/>
        </authorList>
    </citation>
    <scope>NUCLEOTIDE SEQUENCE [LARGE SCALE GENOMIC DNA]</scope>
    <source>
        <strain evidence="6 7">Sanger_109</strain>
    </source>
</reference>
<dbReference type="Pfam" id="PF01418">
    <property type="entry name" value="HTH_6"/>
    <property type="match status" value="1"/>
</dbReference>
<keyword evidence="7" id="KW-1185">Reference proteome</keyword>
<dbReference type="PROSITE" id="PS51071">
    <property type="entry name" value="HTH_RPIR"/>
    <property type="match status" value="1"/>
</dbReference>
<sequence length="280" mass="31230">MTKTAQKTVLLTITEMYDKIFQAEKKVADFILKNPDLAVNANVSELANYSGVSDATVIRLCKHLGYEGYYQMKICLSRDIGRRDLSLKRDGLVNTSMTGYFKEMAEGIISAGAAIDESVFYESVELLKNSTMLHLVAAGNTGPLCLYCGYRLERIGIRCSYNMQPEYYMNHINLAQKTDAVLAVSWSGTSRTVVQALEMAKEKGMKTMAVTGYRYSPVSRTADYLLLSASGDGEVNKHSQYSRLSEMAVLEVLIQALEHSLAIEKDEITEPEMLLSETKY</sequence>
<dbReference type="RefSeq" id="WP_158424562.1">
    <property type="nucleotide sequence ID" value="NZ_JAOQJQ010000002.1"/>
</dbReference>
<dbReference type="Gene3D" id="3.40.50.10490">
    <property type="entry name" value="Glucose-6-phosphate isomerase like protein, domain 1"/>
    <property type="match status" value="1"/>
</dbReference>